<dbReference type="EMBL" id="CACTIH010001996">
    <property type="protein sequence ID" value="CAA2971090.1"/>
    <property type="molecule type" value="Genomic_DNA"/>
</dbReference>
<proteinExistence type="predicted"/>
<sequence length="284" mass="32137">MLKLLSDWTKVQVKITEMGERPLHIAALAKRSAFVRDFEAKDRKDILVATIDSGMYDIALKILEADRSIGISPNAVKGSALHALARKTLPHYGKSHEWICEKLERIIPYVPCFKKICGSIQMREQATDTNGHTIFHVAVINRQEKVFNLIYDTGAIKDLLMSLEDKSGNNILHLAAELPPSSRLNIVSGAALQMQRELLWFKEVEKILLPSDVQKKNINKKTPRELFTDEHKELQVAGEKWMKDTATSCMVVATLLLCLLQPMPYLVGFRKERGLQLSWTKTSS</sequence>
<name>A0A8S0QX80_OLEEU</name>
<comment type="caution">
    <text evidence="1">The sequence shown here is derived from an EMBL/GenBank/DDBJ whole genome shotgun (WGS) entry which is preliminary data.</text>
</comment>
<dbReference type="Proteomes" id="UP000594638">
    <property type="component" value="Unassembled WGS sequence"/>
</dbReference>
<dbReference type="GO" id="GO:0016020">
    <property type="term" value="C:membrane"/>
    <property type="evidence" value="ECO:0007669"/>
    <property type="project" value="TreeGrafter"/>
</dbReference>
<dbReference type="AlphaFoldDB" id="A0A8S0QX80"/>
<dbReference type="InterPro" id="IPR036770">
    <property type="entry name" value="Ankyrin_rpt-contain_sf"/>
</dbReference>
<protein>
    <submittedName>
        <fullName evidence="1">Uncharacterized protein</fullName>
    </submittedName>
</protein>
<dbReference type="SUPFAM" id="SSF48403">
    <property type="entry name" value="Ankyrin repeat"/>
    <property type="match status" value="1"/>
</dbReference>
<evidence type="ECO:0000313" key="1">
    <source>
        <dbReference type="EMBL" id="CAA2971090.1"/>
    </source>
</evidence>
<accession>A0A8S0QX80</accession>
<reference evidence="1 2" key="1">
    <citation type="submission" date="2019-12" db="EMBL/GenBank/DDBJ databases">
        <authorList>
            <person name="Alioto T."/>
            <person name="Alioto T."/>
            <person name="Gomez Garrido J."/>
        </authorList>
    </citation>
    <scope>NUCLEOTIDE SEQUENCE [LARGE SCALE GENOMIC DNA]</scope>
</reference>
<keyword evidence="2" id="KW-1185">Reference proteome</keyword>
<evidence type="ECO:0000313" key="2">
    <source>
        <dbReference type="Proteomes" id="UP000594638"/>
    </source>
</evidence>
<gene>
    <name evidence="1" type="ORF">OLEA9_A097467</name>
</gene>
<dbReference type="Gramene" id="OE9A097467T1">
    <property type="protein sequence ID" value="OE9A097467C1"/>
    <property type="gene ID" value="OE9A097467"/>
</dbReference>
<dbReference type="PANTHER" id="PTHR24177:SF292">
    <property type="entry name" value="ANKYRIN REPEAT FAMILY PROTEIN-RELATED"/>
    <property type="match status" value="1"/>
</dbReference>
<dbReference type="PANTHER" id="PTHR24177">
    <property type="entry name" value="CASKIN"/>
    <property type="match status" value="1"/>
</dbReference>
<dbReference type="Gene3D" id="1.25.40.20">
    <property type="entry name" value="Ankyrin repeat-containing domain"/>
    <property type="match status" value="1"/>
</dbReference>
<dbReference type="OrthoDB" id="913016at2759"/>
<organism evidence="1 2">
    <name type="scientific">Olea europaea subsp. europaea</name>
    <dbReference type="NCBI Taxonomy" id="158383"/>
    <lineage>
        <taxon>Eukaryota</taxon>
        <taxon>Viridiplantae</taxon>
        <taxon>Streptophyta</taxon>
        <taxon>Embryophyta</taxon>
        <taxon>Tracheophyta</taxon>
        <taxon>Spermatophyta</taxon>
        <taxon>Magnoliopsida</taxon>
        <taxon>eudicotyledons</taxon>
        <taxon>Gunneridae</taxon>
        <taxon>Pentapetalae</taxon>
        <taxon>asterids</taxon>
        <taxon>lamiids</taxon>
        <taxon>Lamiales</taxon>
        <taxon>Oleaceae</taxon>
        <taxon>Oleeae</taxon>
        <taxon>Olea</taxon>
    </lineage>
</organism>